<evidence type="ECO:0000313" key="4">
    <source>
        <dbReference type="Proteomes" id="UP000321570"/>
    </source>
</evidence>
<dbReference type="AlphaFoldDB" id="A0A564Y5P0"/>
<keyword evidence="2" id="KW-1133">Transmembrane helix</keyword>
<feature type="compositionally biased region" description="Polar residues" evidence="1">
    <location>
        <begin position="47"/>
        <end position="100"/>
    </location>
</feature>
<gene>
    <name evidence="3" type="ORF">WMSIL1_LOCUS3072</name>
</gene>
<dbReference type="EMBL" id="CABIJS010000089">
    <property type="protein sequence ID" value="VUZ42602.1"/>
    <property type="molecule type" value="Genomic_DNA"/>
</dbReference>
<feature type="region of interest" description="Disordered" evidence="1">
    <location>
        <begin position="369"/>
        <end position="392"/>
    </location>
</feature>
<reference evidence="3 4" key="1">
    <citation type="submission" date="2019-07" db="EMBL/GenBank/DDBJ databases">
        <authorList>
            <person name="Jastrzebski P J."/>
            <person name="Paukszto L."/>
            <person name="Jastrzebski P J."/>
        </authorList>
    </citation>
    <scope>NUCLEOTIDE SEQUENCE [LARGE SCALE GENOMIC DNA]</scope>
    <source>
        <strain evidence="3 4">WMS-il1</strain>
    </source>
</reference>
<feature type="compositionally biased region" description="Low complexity" evidence="1">
    <location>
        <begin position="432"/>
        <end position="461"/>
    </location>
</feature>
<keyword evidence="2" id="KW-0472">Membrane</keyword>
<feature type="compositionally biased region" description="Gly residues" evidence="1">
    <location>
        <begin position="305"/>
        <end position="314"/>
    </location>
</feature>
<feature type="compositionally biased region" description="Polar residues" evidence="1">
    <location>
        <begin position="486"/>
        <end position="514"/>
    </location>
</feature>
<evidence type="ECO:0000256" key="2">
    <source>
        <dbReference type="SAM" id="Phobius"/>
    </source>
</evidence>
<keyword evidence="2" id="KW-0812">Transmembrane</keyword>
<sequence length="567" mass="61957">LRNRLSEIDNAADDASQLINTTTTNGNDSGDVNGRSRVYHHKIQIAGRSQSPPTSFSINNNNNEGPSDSQDTRYSYGSSRDLSGTRTLQGLSPSRSMDLAQKSNTYKPILTQGDQLNRIKVIRKRNKHHKGGVFKEPNVNSASPNFAGSYPKLGYGSGSGKGSVLDFREIYNIHDPETEDGFSTTESSDIEAYNRFCYETENPSPTIYRVLPGIKGTNASPNNGTDINGQELNNGDSMESQLSTSTALSGRDSLSSSYPRTLTPVNLPLIGLGSRMPSENNVRALRARGISTRGYEDLREIDNVNGGGVGGGGTEAVSSPSRPGMNPTIIPVNVSRGTQQNNRMLSVTRTAPQKMTVTRDTPCVLRASYPDASDSNTSSTVASSTIPPPPSRKRVDFASHSSLLPLLNSNSLPVNKTREPFYQRSYQLPFNGNANGNGNVDGVRNGNGNNSSGNKGVDDNGYYPRTYRTYRNGDYPILRYNYGMRSRTNGNRAPSPAPSSNQVTRHQVRSSSLKTHAPPIANSPVVYADIQTNPPPQFDYRPRANVGFFIHIYTYSCFIFYNSLYLW</sequence>
<feature type="region of interest" description="Disordered" evidence="1">
    <location>
        <begin position="432"/>
        <end position="465"/>
    </location>
</feature>
<feature type="compositionally biased region" description="Low complexity" evidence="1">
    <location>
        <begin position="371"/>
        <end position="385"/>
    </location>
</feature>
<evidence type="ECO:0000256" key="1">
    <source>
        <dbReference type="SAM" id="MobiDB-lite"/>
    </source>
</evidence>
<name>A0A564Y5P0_HYMDI</name>
<proteinExistence type="predicted"/>
<feature type="region of interest" description="Disordered" evidence="1">
    <location>
        <begin position="218"/>
        <end position="256"/>
    </location>
</feature>
<feature type="transmembrane region" description="Helical" evidence="2">
    <location>
        <begin position="546"/>
        <end position="566"/>
    </location>
</feature>
<feature type="region of interest" description="Disordered" evidence="1">
    <location>
        <begin position="45"/>
        <end position="100"/>
    </location>
</feature>
<feature type="non-terminal residue" evidence="3">
    <location>
        <position position="1"/>
    </location>
</feature>
<protein>
    <submittedName>
        <fullName evidence="3">Uncharacterized protein</fullName>
    </submittedName>
</protein>
<keyword evidence="4" id="KW-1185">Reference proteome</keyword>
<dbReference type="Proteomes" id="UP000321570">
    <property type="component" value="Unassembled WGS sequence"/>
</dbReference>
<feature type="region of interest" description="Disordered" evidence="1">
    <location>
        <begin position="484"/>
        <end position="520"/>
    </location>
</feature>
<evidence type="ECO:0000313" key="3">
    <source>
        <dbReference type="EMBL" id="VUZ42602.1"/>
    </source>
</evidence>
<organism evidence="3 4">
    <name type="scientific">Hymenolepis diminuta</name>
    <name type="common">Rat tapeworm</name>
    <dbReference type="NCBI Taxonomy" id="6216"/>
    <lineage>
        <taxon>Eukaryota</taxon>
        <taxon>Metazoa</taxon>
        <taxon>Spiralia</taxon>
        <taxon>Lophotrochozoa</taxon>
        <taxon>Platyhelminthes</taxon>
        <taxon>Cestoda</taxon>
        <taxon>Eucestoda</taxon>
        <taxon>Cyclophyllidea</taxon>
        <taxon>Hymenolepididae</taxon>
        <taxon>Hymenolepis</taxon>
    </lineage>
</organism>
<feature type="region of interest" description="Disordered" evidence="1">
    <location>
        <begin position="301"/>
        <end position="325"/>
    </location>
</feature>
<accession>A0A564Y5P0</accession>